<reference evidence="2" key="1">
    <citation type="journal article" date="2022" name="Mol. Ecol. Resour.">
        <title>The genomes of chicory, endive, great burdock and yacon provide insights into Asteraceae palaeo-polyploidization history and plant inulin production.</title>
        <authorList>
            <person name="Fan W."/>
            <person name="Wang S."/>
            <person name="Wang H."/>
            <person name="Wang A."/>
            <person name="Jiang F."/>
            <person name="Liu H."/>
            <person name="Zhao H."/>
            <person name="Xu D."/>
            <person name="Zhang Y."/>
        </authorList>
    </citation>
    <scope>NUCLEOTIDE SEQUENCE [LARGE SCALE GENOMIC DNA]</scope>
    <source>
        <strain evidence="2">cv. Punajuju</strain>
    </source>
</reference>
<evidence type="ECO:0000313" key="1">
    <source>
        <dbReference type="EMBL" id="KAI3721294.1"/>
    </source>
</evidence>
<dbReference type="EMBL" id="CM042014">
    <property type="protein sequence ID" value="KAI3721294.1"/>
    <property type="molecule type" value="Genomic_DNA"/>
</dbReference>
<reference evidence="1 2" key="2">
    <citation type="journal article" date="2022" name="Mol. Ecol. Resour.">
        <title>The genomes of chicory, endive, great burdock and yacon provide insights into Asteraceae paleo-polyploidization history and plant inulin production.</title>
        <authorList>
            <person name="Fan W."/>
            <person name="Wang S."/>
            <person name="Wang H."/>
            <person name="Wang A."/>
            <person name="Jiang F."/>
            <person name="Liu H."/>
            <person name="Zhao H."/>
            <person name="Xu D."/>
            <person name="Zhang Y."/>
        </authorList>
    </citation>
    <scope>NUCLEOTIDE SEQUENCE [LARGE SCALE GENOMIC DNA]</scope>
    <source>
        <strain evidence="2">cv. Punajuju</strain>
        <tissue evidence="1">Leaves</tissue>
    </source>
</reference>
<dbReference type="Proteomes" id="UP001055811">
    <property type="component" value="Linkage Group LG06"/>
</dbReference>
<evidence type="ECO:0000313" key="2">
    <source>
        <dbReference type="Proteomes" id="UP001055811"/>
    </source>
</evidence>
<gene>
    <name evidence="1" type="ORF">L2E82_32300</name>
</gene>
<proteinExistence type="predicted"/>
<keyword evidence="2" id="KW-1185">Reference proteome</keyword>
<sequence length="132" mass="14909">MGPIRRSKSKKKAEQPTTSLVTPPLSQPQPSDWWHDFSKRFHGSFSKSTDSQSFESMFKMSMKTFDYISSLVKEDIMAKTPNFLDLNGNPLTLYDVVATALRRPAICDSDDDQMGLILREKISLYLSGGSRP</sequence>
<protein>
    <submittedName>
        <fullName evidence="1">Uncharacterized protein</fullName>
    </submittedName>
</protein>
<organism evidence="1 2">
    <name type="scientific">Cichorium intybus</name>
    <name type="common">Chicory</name>
    <dbReference type="NCBI Taxonomy" id="13427"/>
    <lineage>
        <taxon>Eukaryota</taxon>
        <taxon>Viridiplantae</taxon>
        <taxon>Streptophyta</taxon>
        <taxon>Embryophyta</taxon>
        <taxon>Tracheophyta</taxon>
        <taxon>Spermatophyta</taxon>
        <taxon>Magnoliopsida</taxon>
        <taxon>eudicotyledons</taxon>
        <taxon>Gunneridae</taxon>
        <taxon>Pentapetalae</taxon>
        <taxon>asterids</taxon>
        <taxon>campanulids</taxon>
        <taxon>Asterales</taxon>
        <taxon>Asteraceae</taxon>
        <taxon>Cichorioideae</taxon>
        <taxon>Cichorieae</taxon>
        <taxon>Cichoriinae</taxon>
        <taxon>Cichorium</taxon>
    </lineage>
</organism>
<comment type="caution">
    <text evidence="1">The sequence shown here is derived from an EMBL/GenBank/DDBJ whole genome shotgun (WGS) entry which is preliminary data.</text>
</comment>
<accession>A0ACB9BG09</accession>
<name>A0ACB9BG09_CICIN</name>